<accession>A0ABQ7U2U7</accession>
<proteinExistence type="predicted"/>
<evidence type="ECO:0000313" key="1">
    <source>
        <dbReference type="EMBL" id="KAH0740612.1"/>
    </source>
</evidence>
<name>A0ABQ7U2U7_SOLTU</name>
<dbReference type="Proteomes" id="UP000826656">
    <property type="component" value="Unassembled WGS sequence"/>
</dbReference>
<comment type="caution">
    <text evidence="1">The sequence shown here is derived from an EMBL/GenBank/DDBJ whole genome shotgun (WGS) entry which is preliminary data.</text>
</comment>
<sequence>MLLPLSSSNSRGVVVAGRKREKAEVAATVCLELRRYLLLGVADRERQLVAPSLCCCCCRTETAWSPGCSPFGAAASDGGSLVVFAPLPELSIVVRCLFSRLHWPERRTERRAKGVWAADLERR</sequence>
<gene>
    <name evidence="1" type="ORF">KY290_033655</name>
</gene>
<reference evidence="1 2" key="1">
    <citation type="journal article" date="2021" name="bioRxiv">
        <title>Chromosome-scale and haplotype-resolved genome assembly of a tetraploid potato cultivar.</title>
        <authorList>
            <person name="Sun H."/>
            <person name="Jiao W.-B."/>
            <person name="Krause K."/>
            <person name="Campoy J.A."/>
            <person name="Goel M."/>
            <person name="Folz-Donahue K."/>
            <person name="Kukat C."/>
            <person name="Huettel B."/>
            <person name="Schneeberger K."/>
        </authorList>
    </citation>
    <scope>NUCLEOTIDE SEQUENCE [LARGE SCALE GENOMIC DNA]</scope>
    <source>
        <strain evidence="1">SolTubOtavaFocal</strain>
        <tissue evidence="1">Leaves</tissue>
    </source>
</reference>
<keyword evidence="2" id="KW-1185">Reference proteome</keyword>
<organism evidence="1 2">
    <name type="scientific">Solanum tuberosum</name>
    <name type="common">Potato</name>
    <dbReference type="NCBI Taxonomy" id="4113"/>
    <lineage>
        <taxon>Eukaryota</taxon>
        <taxon>Viridiplantae</taxon>
        <taxon>Streptophyta</taxon>
        <taxon>Embryophyta</taxon>
        <taxon>Tracheophyta</taxon>
        <taxon>Spermatophyta</taxon>
        <taxon>Magnoliopsida</taxon>
        <taxon>eudicotyledons</taxon>
        <taxon>Gunneridae</taxon>
        <taxon>Pentapetalae</taxon>
        <taxon>asterids</taxon>
        <taxon>lamiids</taxon>
        <taxon>Solanales</taxon>
        <taxon>Solanaceae</taxon>
        <taxon>Solanoideae</taxon>
        <taxon>Solaneae</taxon>
        <taxon>Solanum</taxon>
    </lineage>
</organism>
<protein>
    <submittedName>
        <fullName evidence="1">Uncharacterized protein</fullName>
    </submittedName>
</protein>
<dbReference type="EMBL" id="JAIVGD010000026">
    <property type="protein sequence ID" value="KAH0740612.1"/>
    <property type="molecule type" value="Genomic_DNA"/>
</dbReference>
<evidence type="ECO:0000313" key="2">
    <source>
        <dbReference type="Proteomes" id="UP000826656"/>
    </source>
</evidence>